<proteinExistence type="predicted"/>
<reference evidence="1 2" key="1">
    <citation type="journal article" date="2019" name="Sci. Data">
        <title>Hybrid genome assembly and annotation of Danionella translucida.</title>
        <authorList>
            <person name="Kadobianskyi M."/>
            <person name="Schulze L."/>
            <person name="Schuelke M."/>
            <person name="Judkewitz B."/>
        </authorList>
    </citation>
    <scope>NUCLEOTIDE SEQUENCE [LARGE SCALE GENOMIC DNA]</scope>
    <source>
        <strain evidence="1 2">Bolton</strain>
    </source>
</reference>
<comment type="caution">
    <text evidence="1">The sequence shown here is derived from an EMBL/GenBank/DDBJ whole genome shotgun (WGS) entry which is preliminary data.</text>
</comment>
<evidence type="ECO:0000313" key="1">
    <source>
        <dbReference type="EMBL" id="TRY99701.1"/>
    </source>
</evidence>
<accession>A0A553RBZ4</accession>
<dbReference type="AlphaFoldDB" id="A0A553RBZ4"/>
<protein>
    <submittedName>
        <fullName evidence="1">Uncharacterized protein</fullName>
    </submittedName>
</protein>
<name>A0A553RBZ4_9TELE</name>
<evidence type="ECO:0000313" key="2">
    <source>
        <dbReference type="Proteomes" id="UP000316079"/>
    </source>
</evidence>
<sequence length="73" mass="8491">MFLELQRAVKSTHVSLTGSSTRAELSVTFRHLICRDFMTRLQSLDIKTKYFNSHDSLLTQQNKEKMTSSPRRS</sequence>
<organism evidence="1 2">
    <name type="scientific">Danionella cerebrum</name>
    <dbReference type="NCBI Taxonomy" id="2873325"/>
    <lineage>
        <taxon>Eukaryota</taxon>
        <taxon>Metazoa</taxon>
        <taxon>Chordata</taxon>
        <taxon>Craniata</taxon>
        <taxon>Vertebrata</taxon>
        <taxon>Euteleostomi</taxon>
        <taxon>Actinopterygii</taxon>
        <taxon>Neopterygii</taxon>
        <taxon>Teleostei</taxon>
        <taxon>Ostariophysi</taxon>
        <taxon>Cypriniformes</taxon>
        <taxon>Danionidae</taxon>
        <taxon>Danioninae</taxon>
        <taxon>Danionella</taxon>
    </lineage>
</organism>
<keyword evidence="2" id="KW-1185">Reference proteome</keyword>
<dbReference type="Proteomes" id="UP000316079">
    <property type="component" value="Unassembled WGS sequence"/>
</dbReference>
<dbReference type="OrthoDB" id="4062651at2759"/>
<dbReference type="EMBL" id="SRMA01025052">
    <property type="protein sequence ID" value="TRY99701.1"/>
    <property type="molecule type" value="Genomic_DNA"/>
</dbReference>
<gene>
    <name evidence="1" type="ORF">DNTS_029440</name>
</gene>